<name>A0A3P8G3D6_9TREM</name>
<organism evidence="1 2">
    <name type="scientific">Schistosoma mattheei</name>
    <dbReference type="NCBI Taxonomy" id="31246"/>
    <lineage>
        <taxon>Eukaryota</taxon>
        <taxon>Metazoa</taxon>
        <taxon>Spiralia</taxon>
        <taxon>Lophotrochozoa</taxon>
        <taxon>Platyhelminthes</taxon>
        <taxon>Trematoda</taxon>
        <taxon>Digenea</taxon>
        <taxon>Strigeidida</taxon>
        <taxon>Schistosomatoidea</taxon>
        <taxon>Schistosomatidae</taxon>
        <taxon>Schistosoma</taxon>
    </lineage>
</organism>
<keyword evidence="2" id="KW-1185">Reference proteome</keyword>
<dbReference type="EMBL" id="UZAL01045112">
    <property type="protein sequence ID" value="VDP83137.1"/>
    <property type="molecule type" value="Genomic_DNA"/>
</dbReference>
<evidence type="ECO:0000313" key="1">
    <source>
        <dbReference type="EMBL" id="VDP83137.1"/>
    </source>
</evidence>
<protein>
    <submittedName>
        <fullName evidence="1">Uncharacterized protein</fullName>
    </submittedName>
</protein>
<dbReference type="AlphaFoldDB" id="A0A3P8G3D6"/>
<sequence>MSLVLHVLLPDGRCKPVNLRQLYFLVIAVPGSTSLQVTGDKT</sequence>
<gene>
    <name evidence="1" type="ORF">SMTD_LOCUS20685</name>
</gene>
<reference evidence="1 2" key="1">
    <citation type="submission" date="2018-11" db="EMBL/GenBank/DDBJ databases">
        <authorList>
            <consortium name="Pathogen Informatics"/>
        </authorList>
    </citation>
    <scope>NUCLEOTIDE SEQUENCE [LARGE SCALE GENOMIC DNA]</scope>
    <source>
        <strain>Denwood</strain>
        <strain evidence="2">Zambia</strain>
    </source>
</reference>
<proteinExistence type="predicted"/>
<evidence type="ECO:0000313" key="2">
    <source>
        <dbReference type="Proteomes" id="UP000269396"/>
    </source>
</evidence>
<accession>A0A3P8G3D6</accession>
<dbReference type="Proteomes" id="UP000269396">
    <property type="component" value="Unassembled WGS sequence"/>
</dbReference>